<dbReference type="PANTHER" id="PTHR45138:SF9">
    <property type="entry name" value="DIGUANYLATE CYCLASE DGCM-RELATED"/>
    <property type="match status" value="1"/>
</dbReference>
<dbReference type="InterPro" id="IPR029787">
    <property type="entry name" value="Nucleotide_cyclase"/>
</dbReference>
<reference evidence="3" key="1">
    <citation type="submission" date="2018-08" db="EMBL/GenBank/DDBJ databases">
        <authorList>
            <person name="Chevrot R."/>
        </authorList>
    </citation>
    <scope>NUCLEOTIDE SEQUENCE [LARGE SCALE GENOMIC DNA]</scope>
</reference>
<dbReference type="RefSeq" id="WP_138184949.1">
    <property type="nucleotide sequence ID" value="NZ_LS992241.1"/>
</dbReference>
<gene>
    <name evidence="2" type="ORF">PBLR_11082</name>
</gene>
<dbReference type="NCBIfam" id="TIGR00254">
    <property type="entry name" value="GGDEF"/>
    <property type="match status" value="1"/>
</dbReference>
<proteinExistence type="predicted"/>
<dbReference type="Gene3D" id="3.30.70.270">
    <property type="match status" value="1"/>
</dbReference>
<dbReference type="InterPro" id="IPR003018">
    <property type="entry name" value="GAF"/>
</dbReference>
<dbReference type="InterPro" id="IPR029016">
    <property type="entry name" value="GAF-like_dom_sf"/>
</dbReference>
<sequence length="654" mass="74499">MTERQLPQYTTEFEPMKTETEDCQDPAPVDEDLALEGWLLQRDVTTHDFPYIALQLQSAYRAWLKDMPYEAISVISSSAIYDYAGGWLAGDESLHADSRISIALNECLQERTKTTAAIDNGQLVICPLQTREGQNVFAAVAYKLSAAMSSGAMTALEAWTHALRSQFYLAFEYTFIKELMYTQRIVEREYKRRDVLYNVVRHMHDRIDVDAVLTQIMESVERLVPESSIEVYLSQDHHSVNPKVKTLVFKSWGDPIVMQAFMKGELCYGRTQEGHTEVAFALCGKQGSYGVLKVCFPYEEPDPSDVQLIQLVVETAGTAFENARLHEQANEVIQELRFINDLTKRINQSLRLRDVFRDATHELLRVFRAEFCVLLQLNAEKNRFEVVSCNLEEFDGAHMPADEGLFGYMISLREPIIISDSKEQSPTSMHFFEKLGLRSVIAAPLFGGGELVGIVVLADKRPQFFTYENLKLLQMLATHIGLAIANATLHARVKHLANKDQLTGLYARHYLDKQIDRLQKNDFCGSLIVADIDYFKQINDSYGHQIGDKILNQVSRIIRTSIRETDIAARWGGEELAIYLPQLTLPQTLRVAERIRARVANETDPRVTVSCGIADWNWQDEKISVESLFYRADVALYEAKHGGRNQIRMSKKEQ</sequence>
<dbReference type="GO" id="GO:0052621">
    <property type="term" value="F:diguanylate cyclase activity"/>
    <property type="evidence" value="ECO:0007669"/>
    <property type="project" value="TreeGrafter"/>
</dbReference>
<dbReference type="AlphaFoldDB" id="A0A383R6U1"/>
<protein>
    <submittedName>
        <fullName evidence="2">GAF sensor-containing diguanylate cyclase</fullName>
    </submittedName>
</protein>
<dbReference type="SMART" id="SM00065">
    <property type="entry name" value="GAF"/>
    <property type="match status" value="1"/>
</dbReference>
<accession>A0A383R6U1</accession>
<dbReference type="GO" id="GO:1902201">
    <property type="term" value="P:negative regulation of bacterial-type flagellum-dependent cell motility"/>
    <property type="evidence" value="ECO:0007669"/>
    <property type="project" value="TreeGrafter"/>
</dbReference>
<dbReference type="PANTHER" id="PTHR45138">
    <property type="entry name" value="REGULATORY COMPONENTS OF SENSORY TRANSDUCTION SYSTEM"/>
    <property type="match status" value="1"/>
</dbReference>
<dbReference type="Proteomes" id="UP000304148">
    <property type="component" value="Chromosome"/>
</dbReference>
<evidence type="ECO:0000259" key="1">
    <source>
        <dbReference type="PROSITE" id="PS50887"/>
    </source>
</evidence>
<dbReference type="InterPro" id="IPR050469">
    <property type="entry name" value="Diguanylate_Cyclase"/>
</dbReference>
<dbReference type="Gene3D" id="3.30.450.40">
    <property type="match status" value="2"/>
</dbReference>
<evidence type="ECO:0000313" key="3">
    <source>
        <dbReference type="Proteomes" id="UP000304148"/>
    </source>
</evidence>
<dbReference type="InterPro" id="IPR000160">
    <property type="entry name" value="GGDEF_dom"/>
</dbReference>
<name>A0A383R6U1_PAEAL</name>
<dbReference type="PROSITE" id="PS50887">
    <property type="entry name" value="GGDEF"/>
    <property type="match status" value="1"/>
</dbReference>
<dbReference type="GO" id="GO:0005886">
    <property type="term" value="C:plasma membrane"/>
    <property type="evidence" value="ECO:0007669"/>
    <property type="project" value="TreeGrafter"/>
</dbReference>
<dbReference type="FunFam" id="3.30.70.270:FF:000001">
    <property type="entry name" value="Diguanylate cyclase domain protein"/>
    <property type="match status" value="1"/>
</dbReference>
<dbReference type="SUPFAM" id="SSF55781">
    <property type="entry name" value="GAF domain-like"/>
    <property type="match status" value="2"/>
</dbReference>
<dbReference type="EMBL" id="LS992241">
    <property type="protein sequence ID" value="SYX82660.1"/>
    <property type="molecule type" value="Genomic_DNA"/>
</dbReference>
<dbReference type="CDD" id="cd01949">
    <property type="entry name" value="GGDEF"/>
    <property type="match status" value="1"/>
</dbReference>
<evidence type="ECO:0000313" key="2">
    <source>
        <dbReference type="EMBL" id="SYX82660.1"/>
    </source>
</evidence>
<dbReference type="InterPro" id="IPR043128">
    <property type="entry name" value="Rev_trsase/Diguanyl_cyclase"/>
</dbReference>
<organism evidence="2 3">
    <name type="scientific">Paenibacillus alvei</name>
    <name type="common">Bacillus alvei</name>
    <dbReference type="NCBI Taxonomy" id="44250"/>
    <lineage>
        <taxon>Bacteria</taxon>
        <taxon>Bacillati</taxon>
        <taxon>Bacillota</taxon>
        <taxon>Bacilli</taxon>
        <taxon>Bacillales</taxon>
        <taxon>Paenibacillaceae</taxon>
        <taxon>Paenibacillus</taxon>
    </lineage>
</organism>
<dbReference type="SMART" id="SM00267">
    <property type="entry name" value="GGDEF"/>
    <property type="match status" value="1"/>
</dbReference>
<dbReference type="Pfam" id="PF00990">
    <property type="entry name" value="GGDEF"/>
    <property type="match status" value="1"/>
</dbReference>
<dbReference type="GO" id="GO:0043709">
    <property type="term" value="P:cell adhesion involved in single-species biofilm formation"/>
    <property type="evidence" value="ECO:0007669"/>
    <property type="project" value="TreeGrafter"/>
</dbReference>
<dbReference type="Pfam" id="PF13185">
    <property type="entry name" value="GAF_2"/>
    <property type="match status" value="1"/>
</dbReference>
<feature type="domain" description="GGDEF" evidence="1">
    <location>
        <begin position="523"/>
        <end position="652"/>
    </location>
</feature>
<dbReference type="SUPFAM" id="SSF55073">
    <property type="entry name" value="Nucleotide cyclase"/>
    <property type="match status" value="1"/>
</dbReference>